<dbReference type="Gene3D" id="1.10.3720.10">
    <property type="entry name" value="MetI-like"/>
    <property type="match status" value="1"/>
</dbReference>
<dbReference type="SUPFAM" id="SSF161098">
    <property type="entry name" value="MetI-like"/>
    <property type="match status" value="1"/>
</dbReference>
<dbReference type="RefSeq" id="WP_072601812.1">
    <property type="nucleotide sequence ID" value="NZ_CP018171.1"/>
</dbReference>
<keyword evidence="4" id="KW-0997">Cell inner membrane</keyword>
<sequence length="383" mass="43347">MSEAITKGEVEKVRERAERPWLSPLNKRRWENFKANRRGYWSLWIFLVLFVLSLFAEFIANDKPIIASYNGEILFPVLVDYPEEKFGGFLAITDYRDPVIYEEIEANGWLIWPPIRYSYRTVNNEIPEAAPAKPSWFYDRETRCQRYPMGADDPSCTLGNWNWLGTDDQTRDVLARVIYGFRISILFGLALTLASAVIGVSAGAVQGYFGGWTDLLFQRFIEIWSSIPVLYLLLIIAAVLPPGFFILLGIMLLFSWVGFVGVVRAEFLRARNFEYVNAARALGVGNRTIMFRHLLPNAMVATLTFLPFILNGSITTLTSLDFLGFGLPPGSPSLGELLKQGQQNLNAPWLGLSGFIVISLMLSLLIFIGEATRDAFDPRKTFR</sequence>
<dbReference type="OrthoDB" id="9766870at2"/>
<proteinExistence type="inferred from homology"/>
<evidence type="ECO:0000259" key="9">
    <source>
        <dbReference type="PROSITE" id="PS50928"/>
    </source>
</evidence>
<evidence type="ECO:0000256" key="7">
    <source>
        <dbReference type="ARBA" id="ARBA00023136"/>
    </source>
</evidence>
<evidence type="ECO:0000313" key="11">
    <source>
        <dbReference type="Proteomes" id="UP000182840"/>
    </source>
</evidence>
<comment type="similarity">
    <text evidence="8">Belongs to the binding-protein-dependent transport system permease family.</text>
</comment>
<dbReference type="Pfam" id="PF12911">
    <property type="entry name" value="OppC_N"/>
    <property type="match status" value="1"/>
</dbReference>
<dbReference type="KEGG" id="meso:BSQ44_02655"/>
<dbReference type="GO" id="GO:0055085">
    <property type="term" value="P:transmembrane transport"/>
    <property type="evidence" value="ECO:0007669"/>
    <property type="project" value="InterPro"/>
</dbReference>
<feature type="transmembrane region" description="Helical" evidence="8">
    <location>
        <begin position="300"/>
        <end position="327"/>
    </location>
</feature>
<dbReference type="InterPro" id="IPR025966">
    <property type="entry name" value="OppC_N"/>
</dbReference>
<feature type="transmembrane region" description="Helical" evidence="8">
    <location>
        <begin position="40"/>
        <end position="60"/>
    </location>
</feature>
<name>A0A1L3SM02_9HYPH</name>
<dbReference type="Proteomes" id="UP000182840">
    <property type="component" value="Chromosome"/>
</dbReference>
<evidence type="ECO:0000256" key="4">
    <source>
        <dbReference type="ARBA" id="ARBA00022519"/>
    </source>
</evidence>
<dbReference type="GO" id="GO:0005886">
    <property type="term" value="C:plasma membrane"/>
    <property type="evidence" value="ECO:0007669"/>
    <property type="project" value="UniProtKB-SubCell"/>
</dbReference>
<evidence type="ECO:0000256" key="1">
    <source>
        <dbReference type="ARBA" id="ARBA00004429"/>
    </source>
</evidence>
<feature type="transmembrane region" description="Helical" evidence="8">
    <location>
        <begin position="347"/>
        <end position="369"/>
    </location>
</feature>
<dbReference type="GO" id="GO:0042884">
    <property type="term" value="P:microcin transport"/>
    <property type="evidence" value="ECO:0007669"/>
    <property type="project" value="TreeGrafter"/>
</dbReference>
<evidence type="ECO:0000256" key="5">
    <source>
        <dbReference type="ARBA" id="ARBA00022692"/>
    </source>
</evidence>
<accession>A0A1L3SM02</accession>
<comment type="subcellular location">
    <subcellularLocation>
        <location evidence="1">Cell inner membrane</location>
        <topology evidence="1">Multi-pass membrane protein</topology>
    </subcellularLocation>
    <subcellularLocation>
        <location evidence="8">Cell membrane</location>
        <topology evidence="8">Multi-pass membrane protein</topology>
    </subcellularLocation>
</comment>
<evidence type="ECO:0000256" key="2">
    <source>
        <dbReference type="ARBA" id="ARBA00022448"/>
    </source>
</evidence>
<dbReference type="Pfam" id="PF00528">
    <property type="entry name" value="BPD_transp_1"/>
    <property type="match status" value="1"/>
</dbReference>
<dbReference type="EMBL" id="CP018171">
    <property type="protein sequence ID" value="APH70400.1"/>
    <property type="molecule type" value="Genomic_DNA"/>
</dbReference>
<keyword evidence="3" id="KW-1003">Cell membrane</keyword>
<keyword evidence="6 8" id="KW-1133">Transmembrane helix</keyword>
<feature type="transmembrane region" description="Helical" evidence="8">
    <location>
        <begin position="185"/>
        <end position="209"/>
    </location>
</feature>
<evidence type="ECO:0000256" key="6">
    <source>
        <dbReference type="ARBA" id="ARBA00022989"/>
    </source>
</evidence>
<evidence type="ECO:0000256" key="3">
    <source>
        <dbReference type="ARBA" id="ARBA00022475"/>
    </source>
</evidence>
<gene>
    <name evidence="10" type="ORF">BSQ44_02655</name>
</gene>
<evidence type="ECO:0000256" key="8">
    <source>
        <dbReference type="RuleBase" id="RU363032"/>
    </source>
</evidence>
<dbReference type="InterPro" id="IPR000515">
    <property type="entry name" value="MetI-like"/>
</dbReference>
<dbReference type="STRING" id="1670800.BSQ44_02655"/>
<feature type="domain" description="ABC transmembrane type-1" evidence="9">
    <location>
        <begin position="181"/>
        <end position="368"/>
    </location>
</feature>
<dbReference type="FunFam" id="1.10.3720.10:FF:000005">
    <property type="entry name" value="Microcin C ABC transporter permease"/>
    <property type="match status" value="1"/>
</dbReference>
<dbReference type="AlphaFoldDB" id="A0A1L3SM02"/>
<dbReference type="PANTHER" id="PTHR30325">
    <property type="entry name" value="MEMBRANE COMPONENT OF ABC TRANSPORTER"/>
    <property type="match status" value="1"/>
</dbReference>
<organism evidence="10 11">
    <name type="scientific">Aquibium oceanicum</name>
    <dbReference type="NCBI Taxonomy" id="1670800"/>
    <lineage>
        <taxon>Bacteria</taxon>
        <taxon>Pseudomonadati</taxon>
        <taxon>Pseudomonadota</taxon>
        <taxon>Alphaproteobacteria</taxon>
        <taxon>Hyphomicrobiales</taxon>
        <taxon>Phyllobacteriaceae</taxon>
        <taxon>Aquibium</taxon>
    </lineage>
</organism>
<dbReference type="InterPro" id="IPR035906">
    <property type="entry name" value="MetI-like_sf"/>
</dbReference>
<keyword evidence="5 8" id="KW-0812">Transmembrane</keyword>
<dbReference type="PROSITE" id="PS50928">
    <property type="entry name" value="ABC_TM1"/>
    <property type="match status" value="1"/>
</dbReference>
<protein>
    <submittedName>
        <fullName evidence="10">Peptide ABC transporter permease</fullName>
    </submittedName>
</protein>
<reference evidence="11" key="1">
    <citation type="submission" date="2016-11" db="EMBL/GenBank/DDBJ databases">
        <title>Mesorhizobium oceanicum sp. nov., isolated from deep seawater in South China Sea.</title>
        <authorList>
            <person name="Fu G.-Y."/>
        </authorList>
    </citation>
    <scope>NUCLEOTIDE SEQUENCE [LARGE SCALE GENOMIC DNA]</scope>
    <source>
        <strain evidence="11">B7</strain>
    </source>
</reference>
<feature type="transmembrane region" description="Helical" evidence="8">
    <location>
        <begin position="229"/>
        <end position="262"/>
    </location>
</feature>
<dbReference type="PANTHER" id="PTHR30325:SF0">
    <property type="entry name" value="INNER MEMBRANE ABC TRANSPORTER PERMEASE PROTEIN YEJE"/>
    <property type="match status" value="1"/>
</dbReference>
<dbReference type="CDD" id="cd06261">
    <property type="entry name" value="TM_PBP2"/>
    <property type="match status" value="1"/>
</dbReference>
<keyword evidence="2 8" id="KW-0813">Transport</keyword>
<keyword evidence="11" id="KW-1185">Reference proteome</keyword>
<evidence type="ECO:0000313" key="10">
    <source>
        <dbReference type="EMBL" id="APH70400.1"/>
    </source>
</evidence>
<keyword evidence="7 8" id="KW-0472">Membrane</keyword>